<organism evidence="1 2">
    <name type="scientific">Bythopirellula goksoeyrii</name>
    <dbReference type="NCBI Taxonomy" id="1400387"/>
    <lineage>
        <taxon>Bacteria</taxon>
        <taxon>Pseudomonadati</taxon>
        <taxon>Planctomycetota</taxon>
        <taxon>Planctomycetia</taxon>
        <taxon>Pirellulales</taxon>
        <taxon>Lacipirellulaceae</taxon>
        <taxon>Bythopirellula</taxon>
    </lineage>
</organism>
<dbReference type="Proteomes" id="UP000323917">
    <property type="component" value="Chromosome"/>
</dbReference>
<gene>
    <name evidence="1" type="ORF">Pr1d_02450</name>
</gene>
<evidence type="ECO:0000313" key="2">
    <source>
        <dbReference type="Proteomes" id="UP000323917"/>
    </source>
</evidence>
<dbReference type="AlphaFoldDB" id="A0A5B9Q1Z9"/>
<dbReference type="KEGG" id="bgok:Pr1d_02450"/>
<dbReference type="EMBL" id="CP042913">
    <property type="protein sequence ID" value="QEG32984.1"/>
    <property type="molecule type" value="Genomic_DNA"/>
</dbReference>
<keyword evidence="2" id="KW-1185">Reference proteome</keyword>
<dbReference type="OrthoDB" id="285317at2"/>
<evidence type="ECO:0000313" key="1">
    <source>
        <dbReference type="EMBL" id="QEG32984.1"/>
    </source>
</evidence>
<reference evidence="1 2" key="1">
    <citation type="submission" date="2019-08" db="EMBL/GenBank/DDBJ databases">
        <title>Deep-cultivation of Planctomycetes and their phenomic and genomic characterization uncovers novel biology.</title>
        <authorList>
            <person name="Wiegand S."/>
            <person name="Jogler M."/>
            <person name="Boedeker C."/>
            <person name="Pinto D."/>
            <person name="Vollmers J."/>
            <person name="Rivas-Marin E."/>
            <person name="Kohn T."/>
            <person name="Peeters S.H."/>
            <person name="Heuer A."/>
            <person name="Rast P."/>
            <person name="Oberbeckmann S."/>
            <person name="Bunk B."/>
            <person name="Jeske O."/>
            <person name="Meyerdierks A."/>
            <person name="Storesund J.E."/>
            <person name="Kallscheuer N."/>
            <person name="Luecker S."/>
            <person name="Lage O.M."/>
            <person name="Pohl T."/>
            <person name="Merkel B.J."/>
            <person name="Hornburger P."/>
            <person name="Mueller R.-W."/>
            <person name="Bruemmer F."/>
            <person name="Labrenz M."/>
            <person name="Spormann A.M."/>
            <person name="Op den Camp H."/>
            <person name="Overmann J."/>
            <person name="Amann R."/>
            <person name="Jetten M.S.M."/>
            <person name="Mascher T."/>
            <person name="Medema M.H."/>
            <person name="Devos D.P."/>
            <person name="Kaster A.-K."/>
            <person name="Ovreas L."/>
            <person name="Rohde M."/>
            <person name="Galperin M.Y."/>
            <person name="Jogler C."/>
        </authorList>
    </citation>
    <scope>NUCLEOTIDE SEQUENCE [LARGE SCALE GENOMIC DNA]</scope>
    <source>
        <strain evidence="1 2">Pr1d</strain>
    </source>
</reference>
<sequence length="74" mass="8724">MRPWDLDTSSAQIRRAMEDLQRAWQEVSESWNDGVSQKFCEQHLEPLIPVVKQTLDSISRMQQLTSKMQRECES</sequence>
<dbReference type="Gene3D" id="1.10.287.1060">
    <property type="entry name" value="ESAT-6-like"/>
    <property type="match status" value="1"/>
</dbReference>
<accession>A0A5B9Q1Z9</accession>
<proteinExistence type="predicted"/>
<protein>
    <submittedName>
        <fullName evidence="1">Uncharacterized protein</fullName>
    </submittedName>
</protein>
<name>A0A5B9Q1Z9_9BACT</name>